<dbReference type="FunFam" id="1.10.10.10:FF:000322">
    <property type="entry name" value="Probable disease resistance protein At1g63360"/>
    <property type="match status" value="1"/>
</dbReference>
<dbReference type="InterPro" id="IPR058922">
    <property type="entry name" value="WHD_DRP"/>
</dbReference>
<keyword evidence="4" id="KW-0547">Nucleotide-binding</keyword>
<evidence type="ECO:0000259" key="9">
    <source>
        <dbReference type="Pfam" id="PF23559"/>
    </source>
</evidence>
<feature type="domain" description="Disease resistance N-terminal" evidence="8">
    <location>
        <begin position="9"/>
        <end position="90"/>
    </location>
</feature>
<sequence length="769" mass="87146">MEGEAVAAVVKVLVQNLIDHTKNEISLIRGLDKEAEKLAWSLDTIQQLLNDAPGGAIKSWLRKLEDVAFDADNVLDELNYHLLSKQINSIKPMKQKVLSCFSPLSHIVHPRSIALKIQDINENLESIYKEGAGLVLEKRLANEGPNLPHAAFETDSFSHDPIFIGRDELVSEIVEVINTGSATNVRVVSIFAIVGMGGLRKTTLTRNVFHHPKIKTHFGSHLWVHVSQIFDPIILFKKILICLTSTDQVKVESREDIMKKLQEALRDKTYLLILDDVWNQDRPKWDDFINSLVGVTSTKRNAIVITTRNMEVASTVQSLHTHERKGLSHEDCWSIIKAKTFEKEDIPSKFEAIGMKIATRCQGLPLAANVVGGALCNKSEEEWLSIEEKWLSHDEGDHITKILKLSFDNLSLPSLKKCFVSCSIFPKGRKIKSQELIEYWMAEGFLVANGSSEMEYLGDKFMKVFLQNSLLQVAERDDYGNVESYVMHDLVHDLACSISGTRKLKELPSSLKYLVNLRHLYIKKSSLPAGIGSLTSLRTLEYFIVGAMNGCKIEELGSLNSLKGTLEISNLERVENKEEAEQARLSNKSKIFKLRLTWNMHREVETTNDENVLEGLQPDSNMKRLEIEGFKGKRFPSWTGNMVIENVSQGCWVPLNKLIEIKLSNCSECEEIPLFGQLRNLKSLWLEGLKNLKEINSSFYGLVNEETRIIFPALERLVLVEMPKLTEWAKVESPSASDVKVFPNLQHLEISKYKQLMSFPNYSWSCLKI</sequence>
<accession>A0A8X8WS97</accession>
<dbReference type="Pfam" id="PF23559">
    <property type="entry name" value="WHD_DRP"/>
    <property type="match status" value="1"/>
</dbReference>
<evidence type="ECO:0000259" key="8">
    <source>
        <dbReference type="Pfam" id="PF18052"/>
    </source>
</evidence>
<name>A0A8X8WS97_SALSN</name>
<evidence type="ECO:0008006" key="13">
    <source>
        <dbReference type="Google" id="ProtNLM"/>
    </source>
</evidence>
<dbReference type="EMBL" id="PNBA02000015">
    <property type="protein sequence ID" value="KAG6400015.1"/>
    <property type="molecule type" value="Genomic_DNA"/>
</dbReference>
<dbReference type="InterPro" id="IPR056789">
    <property type="entry name" value="LRR_R13L1-DRL21"/>
</dbReference>
<dbReference type="GO" id="GO:0043531">
    <property type="term" value="F:ADP binding"/>
    <property type="evidence" value="ECO:0007669"/>
    <property type="project" value="InterPro"/>
</dbReference>
<dbReference type="InterPro" id="IPR002182">
    <property type="entry name" value="NB-ARC"/>
</dbReference>
<dbReference type="Gene3D" id="1.10.10.10">
    <property type="entry name" value="Winged helix-like DNA-binding domain superfamily/Winged helix DNA-binding domain"/>
    <property type="match status" value="1"/>
</dbReference>
<dbReference type="AlphaFoldDB" id="A0A8X8WS97"/>
<reference evidence="11" key="2">
    <citation type="submission" date="2020-08" db="EMBL/GenBank/DDBJ databases">
        <title>Plant Genome Project.</title>
        <authorList>
            <person name="Zhang R.-G."/>
        </authorList>
    </citation>
    <scope>NUCLEOTIDE SEQUENCE</scope>
    <source>
        <strain evidence="11">Huo1</strain>
        <tissue evidence="11">Leaf</tissue>
    </source>
</reference>
<dbReference type="Pfam" id="PF18052">
    <property type="entry name" value="Rx_N"/>
    <property type="match status" value="1"/>
</dbReference>
<dbReference type="InterPro" id="IPR036388">
    <property type="entry name" value="WH-like_DNA-bd_sf"/>
</dbReference>
<keyword evidence="2" id="KW-0433">Leucine-rich repeat</keyword>
<gene>
    <name evidence="11" type="ORF">SASPL_141503</name>
</gene>
<keyword evidence="6" id="KW-0067">ATP-binding</keyword>
<evidence type="ECO:0000256" key="4">
    <source>
        <dbReference type="ARBA" id="ARBA00022741"/>
    </source>
</evidence>
<dbReference type="Gene3D" id="3.80.10.10">
    <property type="entry name" value="Ribonuclease Inhibitor"/>
    <property type="match status" value="1"/>
</dbReference>
<reference evidence="11" key="1">
    <citation type="submission" date="2018-01" db="EMBL/GenBank/DDBJ databases">
        <authorList>
            <person name="Mao J.F."/>
        </authorList>
    </citation>
    <scope>NUCLEOTIDE SEQUENCE</scope>
    <source>
        <strain evidence="11">Huo1</strain>
        <tissue evidence="11">Leaf</tissue>
    </source>
</reference>
<keyword evidence="12" id="KW-1185">Reference proteome</keyword>
<dbReference type="Pfam" id="PF00931">
    <property type="entry name" value="NB-ARC"/>
    <property type="match status" value="1"/>
</dbReference>
<evidence type="ECO:0000313" key="11">
    <source>
        <dbReference type="EMBL" id="KAG6400015.1"/>
    </source>
</evidence>
<comment type="similarity">
    <text evidence="1">Belongs to the disease resistance NB-LRR family.</text>
</comment>
<comment type="caution">
    <text evidence="11">The sequence shown here is derived from an EMBL/GenBank/DDBJ whole genome shotgun (WGS) entry which is preliminary data.</text>
</comment>
<dbReference type="SUPFAM" id="SSF52540">
    <property type="entry name" value="P-loop containing nucleoside triphosphate hydrolases"/>
    <property type="match status" value="1"/>
</dbReference>
<evidence type="ECO:0000256" key="3">
    <source>
        <dbReference type="ARBA" id="ARBA00022737"/>
    </source>
</evidence>
<feature type="domain" description="R13L1/DRL21-like LRR repeat region" evidence="10">
    <location>
        <begin position="553"/>
        <end position="688"/>
    </location>
</feature>
<evidence type="ECO:0000259" key="10">
    <source>
        <dbReference type="Pfam" id="PF25019"/>
    </source>
</evidence>
<organism evidence="11">
    <name type="scientific">Salvia splendens</name>
    <name type="common">Scarlet sage</name>
    <dbReference type="NCBI Taxonomy" id="180675"/>
    <lineage>
        <taxon>Eukaryota</taxon>
        <taxon>Viridiplantae</taxon>
        <taxon>Streptophyta</taxon>
        <taxon>Embryophyta</taxon>
        <taxon>Tracheophyta</taxon>
        <taxon>Spermatophyta</taxon>
        <taxon>Magnoliopsida</taxon>
        <taxon>eudicotyledons</taxon>
        <taxon>Gunneridae</taxon>
        <taxon>Pentapetalae</taxon>
        <taxon>asterids</taxon>
        <taxon>lamiids</taxon>
        <taxon>Lamiales</taxon>
        <taxon>Lamiaceae</taxon>
        <taxon>Nepetoideae</taxon>
        <taxon>Mentheae</taxon>
        <taxon>Salviinae</taxon>
        <taxon>Salvia</taxon>
        <taxon>Salvia subgen. Calosphace</taxon>
        <taxon>core Calosphace</taxon>
    </lineage>
</organism>
<dbReference type="PRINTS" id="PR00364">
    <property type="entry name" value="DISEASERSIST"/>
</dbReference>
<evidence type="ECO:0000256" key="6">
    <source>
        <dbReference type="ARBA" id="ARBA00022840"/>
    </source>
</evidence>
<dbReference type="PANTHER" id="PTHR36766:SF70">
    <property type="entry name" value="DISEASE RESISTANCE PROTEIN RGA4"/>
    <property type="match status" value="1"/>
</dbReference>
<dbReference type="SUPFAM" id="SSF52058">
    <property type="entry name" value="L domain-like"/>
    <property type="match status" value="1"/>
</dbReference>
<keyword evidence="5" id="KW-0611">Plant defense</keyword>
<dbReference type="InterPro" id="IPR027417">
    <property type="entry name" value="P-loop_NTPase"/>
</dbReference>
<evidence type="ECO:0000256" key="1">
    <source>
        <dbReference type="ARBA" id="ARBA00008894"/>
    </source>
</evidence>
<dbReference type="PANTHER" id="PTHR36766">
    <property type="entry name" value="PLANT BROAD-SPECTRUM MILDEW RESISTANCE PROTEIN RPW8"/>
    <property type="match status" value="1"/>
</dbReference>
<dbReference type="Proteomes" id="UP000298416">
    <property type="component" value="Unassembled WGS sequence"/>
</dbReference>
<dbReference type="Pfam" id="PF25019">
    <property type="entry name" value="LRR_R13L1-DRL21"/>
    <property type="match status" value="1"/>
</dbReference>
<evidence type="ECO:0000256" key="2">
    <source>
        <dbReference type="ARBA" id="ARBA00022614"/>
    </source>
</evidence>
<dbReference type="GO" id="GO:0005524">
    <property type="term" value="F:ATP binding"/>
    <property type="evidence" value="ECO:0007669"/>
    <property type="project" value="UniProtKB-KW"/>
</dbReference>
<dbReference type="InterPro" id="IPR032675">
    <property type="entry name" value="LRR_dom_sf"/>
</dbReference>
<protein>
    <recommendedName>
        <fullName evidence="13">Disease resistance protein RPM1</fullName>
    </recommendedName>
</protein>
<evidence type="ECO:0000313" key="12">
    <source>
        <dbReference type="Proteomes" id="UP000298416"/>
    </source>
</evidence>
<dbReference type="InterPro" id="IPR042197">
    <property type="entry name" value="Apaf_helical"/>
</dbReference>
<feature type="domain" description="Disease resistance protein winged helix" evidence="9">
    <location>
        <begin position="424"/>
        <end position="495"/>
    </location>
</feature>
<feature type="domain" description="NB-ARC" evidence="7">
    <location>
        <begin position="189"/>
        <end position="344"/>
    </location>
</feature>
<proteinExistence type="inferred from homology"/>
<evidence type="ECO:0000259" key="7">
    <source>
        <dbReference type="Pfam" id="PF00931"/>
    </source>
</evidence>
<dbReference type="Gene3D" id="1.20.5.4130">
    <property type="match status" value="1"/>
</dbReference>
<evidence type="ECO:0000256" key="5">
    <source>
        <dbReference type="ARBA" id="ARBA00022821"/>
    </source>
</evidence>
<dbReference type="Gene3D" id="3.40.50.300">
    <property type="entry name" value="P-loop containing nucleotide triphosphate hydrolases"/>
    <property type="match status" value="1"/>
</dbReference>
<dbReference type="GO" id="GO:0051707">
    <property type="term" value="P:response to other organism"/>
    <property type="evidence" value="ECO:0007669"/>
    <property type="project" value="UniProtKB-ARBA"/>
</dbReference>
<keyword evidence="3" id="KW-0677">Repeat</keyword>
<dbReference type="Gene3D" id="1.10.8.430">
    <property type="entry name" value="Helical domain of apoptotic protease-activating factors"/>
    <property type="match status" value="1"/>
</dbReference>
<dbReference type="GO" id="GO:0006952">
    <property type="term" value="P:defense response"/>
    <property type="evidence" value="ECO:0007669"/>
    <property type="project" value="UniProtKB-KW"/>
</dbReference>
<dbReference type="InterPro" id="IPR041118">
    <property type="entry name" value="Rx_N"/>
</dbReference>